<gene>
    <name evidence="9" type="ORF">C8N38_10388</name>
</gene>
<dbReference type="Gene3D" id="3.80.30.20">
    <property type="entry name" value="tm_1862 like domain"/>
    <property type="match status" value="1"/>
</dbReference>
<dbReference type="InterPro" id="IPR013704">
    <property type="entry name" value="UPF0313_N"/>
</dbReference>
<dbReference type="Pfam" id="PF08497">
    <property type="entry name" value="Radical_SAM_N"/>
    <property type="match status" value="1"/>
</dbReference>
<dbReference type="PROSITE" id="PS51918">
    <property type="entry name" value="RADICAL_SAM"/>
    <property type="match status" value="1"/>
</dbReference>
<evidence type="ECO:0000256" key="6">
    <source>
        <dbReference type="HAMAP-Rule" id="MF_01251"/>
    </source>
</evidence>
<name>A0A8E3ASC6_9RHOB</name>
<feature type="binding site" evidence="6">
    <location>
        <position position="322"/>
    </location>
    <ligand>
        <name>[4Fe-4S] cluster</name>
        <dbReference type="ChEBI" id="CHEBI:49883"/>
        <note>4Fe-4S-S-AdoMet</note>
    </ligand>
</feature>
<dbReference type="InterPro" id="IPR007197">
    <property type="entry name" value="rSAM"/>
</dbReference>
<keyword evidence="1 6" id="KW-0004">4Fe-4S</keyword>
<protein>
    <submittedName>
        <fullName evidence="9">Putative radical SAM protein YgiQ</fullName>
    </submittedName>
</protein>
<keyword evidence="3 6" id="KW-0479">Metal-binding</keyword>
<comment type="similarity">
    <text evidence="6">Belongs to the UPF0313 family.</text>
</comment>
<dbReference type="SFLD" id="SFLDG01082">
    <property type="entry name" value="B12-binding_domain_containing"/>
    <property type="match status" value="1"/>
</dbReference>
<dbReference type="InterPro" id="IPR006638">
    <property type="entry name" value="Elp3/MiaA/NifB-like_rSAM"/>
</dbReference>
<comment type="cofactor">
    <cofactor evidence="6">
        <name>[4Fe-4S] cluster</name>
        <dbReference type="ChEBI" id="CHEBI:49883"/>
    </cofactor>
    <text evidence="6">Binds 1 [4Fe-4S] cluster. The cluster is coordinated with 3 cysteines and an exchangeable S-adenosyl-L-methionine.</text>
</comment>
<dbReference type="EMBL" id="QAYC01000003">
    <property type="protein sequence ID" value="PTW50853.1"/>
    <property type="molecule type" value="Genomic_DNA"/>
</dbReference>
<evidence type="ECO:0000313" key="9">
    <source>
        <dbReference type="EMBL" id="PTW50853.1"/>
    </source>
</evidence>
<dbReference type="InterPro" id="IPR024560">
    <property type="entry name" value="UPF0313_C"/>
</dbReference>
<dbReference type="GO" id="GO:0005506">
    <property type="term" value="F:iron ion binding"/>
    <property type="evidence" value="ECO:0007669"/>
    <property type="project" value="UniProtKB-UniRule"/>
</dbReference>
<proteinExistence type="inferred from homology"/>
<feature type="domain" description="Radical SAM core" evidence="8">
    <location>
        <begin position="301"/>
        <end position="568"/>
    </location>
</feature>
<sequence length="643" mass="71651">MAALGWDECDVIVVTGDAYVDHPSFGMAIIGRLLEAQGYRVGIISQPDWQSAEPFRALGRPRLFFGVTGGNLDSMVNRYTSDRRLRHDDAYTAGGEGGKRPDRCTIVYTQRCREAYKDVPVVLGGIEASLRRIAHYDYWSDKVRRSILADAKADLLLYGNAERAVVEVAHRLAAGEVARDLDAIRGVALFRPVPAEYTELRADDLASADEGASRKSGDTVIRLPSFDEVASDREAYARASRVLHREANPGNARPLVQRHGDRDLWLNPPPIPLSSAEMDAVYDLPYARAPHPSYGDAKIPAWDMIKFSVTVMRGCFGGCTFCSITEHEGRKIQSRSEASILREIEHIRDKTPGFSGVISDIGGPTANMYRMACKDPKVEAACRLPSCVYPEICPNLDTSHDDLIRLYRKVREVEGVKKVMVASGVRYDLAVQSPDYIRELVTHHVGGYLKIAPEHTERGPLELMMKPGIGTYDRFKEMFDAAAREAGKKYYLIPYFIAAHPGTTDEDMLNLALWLKKNRYRADQVQTFLPSPMATASAMYHTGINTLKAVRRGASERVETVRGGRQRRLHKAFLRYHDPENWPLLREALRSMGRADLIGPRPDQLVPATQPLGTGKMGAKKRPARGGFRGQTFTTKGVPLPRK</sequence>
<dbReference type="SMART" id="SM00729">
    <property type="entry name" value="Elp3"/>
    <property type="match status" value="1"/>
</dbReference>
<dbReference type="InterPro" id="IPR020612">
    <property type="entry name" value="Methylthiotransferase_CS"/>
</dbReference>
<keyword evidence="5 6" id="KW-0411">Iron-sulfur</keyword>
<dbReference type="NCBIfam" id="TIGR03904">
    <property type="entry name" value="SAM_YgiQ"/>
    <property type="match status" value="1"/>
</dbReference>
<evidence type="ECO:0000259" key="8">
    <source>
        <dbReference type="PROSITE" id="PS51918"/>
    </source>
</evidence>
<evidence type="ECO:0000256" key="7">
    <source>
        <dbReference type="SAM" id="MobiDB-lite"/>
    </source>
</evidence>
<dbReference type="PROSITE" id="PS01278">
    <property type="entry name" value="MTTASE_RADICAL"/>
    <property type="match status" value="1"/>
</dbReference>
<dbReference type="PANTHER" id="PTHR32331:SF0">
    <property type="entry name" value="UPF0313 PROTEIN YGIQ"/>
    <property type="match status" value="1"/>
</dbReference>
<keyword evidence="10" id="KW-1185">Reference proteome</keyword>
<evidence type="ECO:0000256" key="3">
    <source>
        <dbReference type="ARBA" id="ARBA00022723"/>
    </source>
</evidence>
<keyword evidence="2 6" id="KW-0949">S-adenosyl-L-methionine</keyword>
<dbReference type="PANTHER" id="PTHR32331">
    <property type="entry name" value="UPF0313 PROTEIN YGIQ"/>
    <property type="match status" value="1"/>
</dbReference>
<feature type="binding site" evidence="6">
    <location>
        <position position="315"/>
    </location>
    <ligand>
        <name>[4Fe-4S] cluster</name>
        <dbReference type="ChEBI" id="CHEBI:49883"/>
        <note>4Fe-4S-S-AdoMet</note>
    </ligand>
</feature>
<evidence type="ECO:0000256" key="1">
    <source>
        <dbReference type="ARBA" id="ARBA00022485"/>
    </source>
</evidence>
<evidence type="ECO:0000313" key="10">
    <source>
        <dbReference type="Proteomes" id="UP000244037"/>
    </source>
</evidence>
<dbReference type="GO" id="GO:0003824">
    <property type="term" value="F:catalytic activity"/>
    <property type="evidence" value="ECO:0007669"/>
    <property type="project" value="InterPro"/>
</dbReference>
<keyword evidence="4 6" id="KW-0408">Iron</keyword>
<dbReference type="InterPro" id="IPR058240">
    <property type="entry name" value="rSAM_sf"/>
</dbReference>
<dbReference type="AlphaFoldDB" id="A0A8E3ASC6"/>
<evidence type="ECO:0000256" key="5">
    <source>
        <dbReference type="ARBA" id="ARBA00023014"/>
    </source>
</evidence>
<dbReference type="Pfam" id="PF04055">
    <property type="entry name" value="Radical_SAM"/>
    <property type="match status" value="1"/>
</dbReference>
<dbReference type="Pfam" id="PF11842">
    <property type="entry name" value="DUF3362"/>
    <property type="match status" value="1"/>
</dbReference>
<accession>A0A8E3ASC6</accession>
<comment type="caution">
    <text evidence="9">The sequence shown here is derived from an EMBL/GenBank/DDBJ whole genome shotgun (WGS) entry which is preliminary data.</text>
</comment>
<dbReference type="SUPFAM" id="SSF102114">
    <property type="entry name" value="Radical SAM enzymes"/>
    <property type="match status" value="1"/>
</dbReference>
<dbReference type="InterPro" id="IPR023404">
    <property type="entry name" value="rSAM_horseshoe"/>
</dbReference>
<feature type="region of interest" description="Disordered" evidence="7">
    <location>
        <begin position="600"/>
        <end position="643"/>
    </location>
</feature>
<dbReference type="HAMAP" id="MF_01251">
    <property type="entry name" value="UPF0313"/>
    <property type="match status" value="1"/>
</dbReference>
<dbReference type="SFLD" id="SFLDG01069">
    <property type="entry name" value="UPF0313"/>
    <property type="match status" value="1"/>
</dbReference>
<evidence type="ECO:0000256" key="4">
    <source>
        <dbReference type="ARBA" id="ARBA00023004"/>
    </source>
</evidence>
<evidence type="ECO:0000256" key="2">
    <source>
        <dbReference type="ARBA" id="ARBA00022691"/>
    </source>
</evidence>
<dbReference type="InterPro" id="IPR022946">
    <property type="entry name" value="UPF0313"/>
</dbReference>
<organism evidence="9 10">
    <name type="scientific">Rhodovulum kholense</name>
    <dbReference type="NCBI Taxonomy" id="453584"/>
    <lineage>
        <taxon>Bacteria</taxon>
        <taxon>Pseudomonadati</taxon>
        <taxon>Pseudomonadota</taxon>
        <taxon>Alphaproteobacteria</taxon>
        <taxon>Rhodobacterales</taxon>
        <taxon>Paracoccaceae</taxon>
        <taxon>Rhodovulum</taxon>
    </lineage>
</organism>
<dbReference type="SFLD" id="SFLDS00029">
    <property type="entry name" value="Radical_SAM"/>
    <property type="match status" value="1"/>
</dbReference>
<dbReference type="GO" id="GO:0051539">
    <property type="term" value="F:4 iron, 4 sulfur cluster binding"/>
    <property type="evidence" value="ECO:0007669"/>
    <property type="project" value="UniProtKB-KW"/>
</dbReference>
<reference evidence="9 10" key="1">
    <citation type="submission" date="2018-04" db="EMBL/GenBank/DDBJ databases">
        <title>Genomic Encyclopedia of Archaeal and Bacterial Type Strains, Phase II (KMG-II): from individual species to whole genera.</title>
        <authorList>
            <person name="Goeker M."/>
        </authorList>
    </citation>
    <scope>NUCLEOTIDE SEQUENCE [LARGE SCALE GENOMIC DNA]</scope>
    <source>
        <strain evidence="9 10">DSM 19783</strain>
    </source>
</reference>
<dbReference type="Proteomes" id="UP000244037">
    <property type="component" value="Unassembled WGS sequence"/>
</dbReference>
<feature type="binding site" evidence="6">
    <location>
        <position position="319"/>
    </location>
    <ligand>
        <name>[4Fe-4S] cluster</name>
        <dbReference type="ChEBI" id="CHEBI:49883"/>
        <note>4Fe-4S-S-AdoMet</note>
    </ligand>
</feature>